<protein>
    <submittedName>
        <fullName evidence="1">Uncharacterized protein</fullName>
    </submittedName>
</protein>
<dbReference type="AlphaFoldDB" id="A0A8J2PBJ2"/>
<feature type="non-terminal residue" evidence="1">
    <location>
        <position position="1"/>
    </location>
</feature>
<keyword evidence="2" id="KW-1185">Reference proteome</keyword>
<proteinExistence type="predicted"/>
<comment type="caution">
    <text evidence="1">The sequence shown here is derived from an EMBL/GenBank/DDBJ whole genome shotgun (WGS) entry which is preliminary data.</text>
</comment>
<dbReference type="Proteomes" id="UP000708208">
    <property type="component" value="Unassembled WGS sequence"/>
</dbReference>
<sequence>LADWTTWPYHPDLLQYAQNDVFYPKLIWQKLKQTIPLETLQKYGVTPMKTVLKLQVESFRLSDSFANSFANLFGSRLPFKVGINRSLFTDNVSNKELLECLWCLRRLLSVGNDMPPEELLSFAEGRDYVQRAENLSQVCKSRSPSYSLFQGEDQLEPSRFFPTGGRA</sequence>
<organism evidence="1 2">
    <name type="scientific">Allacma fusca</name>
    <dbReference type="NCBI Taxonomy" id="39272"/>
    <lineage>
        <taxon>Eukaryota</taxon>
        <taxon>Metazoa</taxon>
        <taxon>Ecdysozoa</taxon>
        <taxon>Arthropoda</taxon>
        <taxon>Hexapoda</taxon>
        <taxon>Collembola</taxon>
        <taxon>Symphypleona</taxon>
        <taxon>Sminthuridae</taxon>
        <taxon>Allacma</taxon>
    </lineage>
</organism>
<name>A0A8J2PBJ2_9HEXA</name>
<accession>A0A8J2PBJ2</accession>
<gene>
    <name evidence="1" type="ORF">AFUS01_LOCUS26194</name>
</gene>
<evidence type="ECO:0000313" key="1">
    <source>
        <dbReference type="EMBL" id="CAG7815518.1"/>
    </source>
</evidence>
<evidence type="ECO:0000313" key="2">
    <source>
        <dbReference type="Proteomes" id="UP000708208"/>
    </source>
</evidence>
<dbReference type="EMBL" id="CAJVCH010346049">
    <property type="protein sequence ID" value="CAG7815518.1"/>
    <property type="molecule type" value="Genomic_DNA"/>
</dbReference>
<reference evidence="1" key="1">
    <citation type="submission" date="2021-06" db="EMBL/GenBank/DDBJ databases">
        <authorList>
            <person name="Hodson N. C."/>
            <person name="Mongue J. A."/>
            <person name="Jaron S. K."/>
        </authorList>
    </citation>
    <scope>NUCLEOTIDE SEQUENCE</scope>
</reference>